<evidence type="ECO:0000313" key="13">
    <source>
        <dbReference type="Proteomes" id="UP000249720"/>
    </source>
</evidence>
<sequence>MKKSFPFYKQLDAMDCGPTCLRMIAKYYGKNISLDYFRKKTQYGKEGVSLLGLAEAAESIGFRAVGAKLSFQQIMEEITLPAILYWEQVHFVVLIPKPKKNKIYIADPAKGIISLKKQEFLNAWLSTNEAGNERGIALILTPTAQWDNISENENEKSNEKIISWFTLLQYTKKHQASLIQLFIGLFMGSLIQLIFPYLTQSIVDTGINTRNLNFIQIVLGAQLMLLFSQTIVEFIRNKILLHISTNINVILLSAYWAKLLKLPMSFFDSKHPGDILQRINDHHRIESFLTGTALNTLFSIINLFIFSIVLLTYNTSVFVVFGLSSVLYLLWIKLFLKIRRSLDYKRFAIAAKENNATMQLVYGMQEIKLNNAEHNFRWAWEGLQAGLFKINFKSLSLNQTQQIGAFLINQGKNIIITFLVAKLVIEGNLTLGAMLAIQYILGQLNSPVEQLIGFTQQAQDAKISLERLNDIHQLEDEEPIYKDYNYYLPENHDIIIKNLSFTYPGTGNEPVLKNITLTIPKGKITAIVGMSGSGKTTLIKLLLKFYENYNGDIYLGDMNFKNISAKLWRRNCGAVMQENFLFNDTIRKNITITDENIQFNQLTQACKSANILSFIESLPLGFYTKLGAEGTNISGGQRQRIAIARVIYKDPKIIFFDEATNALDANNEKEILENLQRFFKNKTVIIVAHRLSTVKNADKIIVLNKGEIVEEGNHEALSALKGYYFELVKNQLELGK</sequence>
<dbReference type="PROSITE" id="PS00211">
    <property type="entry name" value="ABC_TRANSPORTER_1"/>
    <property type="match status" value="1"/>
</dbReference>
<dbReference type="Pfam" id="PF00664">
    <property type="entry name" value="ABC_membrane"/>
    <property type="match status" value="1"/>
</dbReference>
<keyword evidence="6 8" id="KW-1133">Transmembrane helix</keyword>
<feature type="domain" description="ABC transporter" evidence="9">
    <location>
        <begin position="494"/>
        <end position="730"/>
    </location>
</feature>
<dbReference type="Pfam" id="PF03412">
    <property type="entry name" value="Peptidase_C39"/>
    <property type="match status" value="1"/>
</dbReference>
<dbReference type="OrthoDB" id="9760358at2"/>
<dbReference type="GO" id="GO:0006508">
    <property type="term" value="P:proteolysis"/>
    <property type="evidence" value="ECO:0007669"/>
    <property type="project" value="InterPro"/>
</dbReference>
<dbReference type="RefSeq" id="WP_111297228.1">
    <property type="nucleotide sequence ID" value="NZ_QKZV01000013.1"/>
</dbReference>
<dbReference type="AlphaFoldDB" id="A0A2W7RH15"/>
<feature type="transmembrane region" description="Helical" evidence="8">
    <location>
        <begin position="178"/>
        <end position="199"/>
    </location>
</feature>
<feature type="transmembrane region" description="Helical" evidence="8">
    <location>
        <begin position="288"/>
        <end position="311"/>
    </location>
</feature>
<dbReference type="Pfam" id="PF00005">
    <property type="entry name" value="ABC_tran"/>
    <property type="match status" value="1"/>
</dbReference>
<dbReference type="GO" id="GO:0015421">
    <property type="term" value="F:ABC-type oligopeptide transporter activity"/>
    <property type="evidence" value="ECO:0007669"/>
    <property type="project" value="TreeGrafter"/>
</dbReference>
<dbReference type="CDD" id="cd02418">
    <property type="entry name" value="Peptidase_C39B"/>
    <property type="match status" value="1"/>
</dbReference>
<evidence type="ECO:0000256" key="5">
    <source>
        <dbReference type="ARBA" id="ARBA00022840"/>
    </source>
</evidence>
<organism evidence="12 13">
    <name type="scientific">Hydrotalea sandarakina</name>
    <dbReference type="NCBI Taxonomy" id="1004304"/>
    <lineage>
        <taxon>Bacteria</taxon>
        <taxon>Pseudomonadati</taxon>
        <taxon>Bacteroidota</taxon>
        <taxon>Chitinophagia</taxon>
        <taxon>Chitinophagales</taxon>
        <taxon>Chitinophagaceae</taxon>
        <taxon>Hydrotalea</taxon>
    </lineage>
</organism>
<evidence type="ECO:0000256" key="3">
    <source>
        <dbReference type="ARBA" id="ARBA00022741"/>
    </source>
</evidence>
<dbReference type="Proteomes" id="UP000249720">
    <property type="component" value="Unassembled WGS sequence"/>
</dbReference>
<dbReference type="GO" id="GO:0005524">
    <property type="term" value="F:ATP binding"/>
    <property type="evidence" value="ECO:0007669"/>
    <property type="project" value="UniProtKB-KW"/>
</dbReference>
<feature type="transmembrane region" description="Helical" evidence="8">
    <location>
        <begin position="317"/>
        <end position="336"/>
    </location>
</feature>
<dbReference type="Gene3D" id="3.90.70.10">
    <property type="entry name" value="Cysteine proteinases"/>
    <property type="match status" value="1"/>
</dbReference>
<dbReference type="GO" id="GO:0016887">
    <property type="term" value="F:ATP hydrolysis activity"/>
    <property type="evidence" value="ECO:0007669"/>
    <property type="project" value="InterPro"/>
</dbReference>
<feature type="domain" description="ABC transmembrane type-1" evidence="10">
    <location>
        <begin position="179"/>
        <end position="460"/>
    </location>
</feature>
<evidence type="ECO:0000256" key="7">
    <source>
        <dbReference type="ARBA" id="ARBA00023136"/>
    </source>
</evidence>
<evidence type="ECO:0000259" key="10">
    <source>
        <dbReference type="PROSITE" id="PS50929"/>
    </source>
</evidence>
<name>A0A2W7RH15_9BACT</name>
<dbReference type="InterPro" id="IPR005074">
    <property type="entry name" value="Peptidase_C39"/>
</dbReference>
<dbReference type="SUPFAM" id="SSF52540">
    <property type="entry name" value="P-loop containing nucleoside triphosphate hydrolases"/>
    <property type="match status" value="1"/>
</dbReference>
<protein>
    <submittedName>
        <fullName evidence="12">ATP-binding cassette subfamily B protein</fullName>
    </submittedName>
</protein>
<keyword evidence="7 8" id="KW-0472">Membrane</keyword>
<dbReference type="EMBL" id="QKZV01000013">
    <property type="protein sequence ID" value="PZX59501.1"/>
    <property type="molecule type" value="Genomic_DNA"/>
</dbReference>
<dbReference type="InterPro" id="IPR003439">
    <property type="entry name" value="ABC_transporter-like_ATP-bd"/>
</dbReference>
<gene>
    <name evidence="12" type="ORF">LX80_02748</name>
</gene>
<comment type="caution">
    <text evidence="12">The sequence shown here is derived from an EMBL/GenBank/DDBJ whole genome shotgun (WGS) entry which is preliminary data.</text>
</comment>
<dbReference type="PANTHER" id="PTHR43394">
    <property type="entry name" value="ATP-DEPENDENT PERMEASE MDL1, MITOCHONDRIAL"/>
    <property type="match status" value="1"/>
</dbReference>
<dbReference type="GO" id="GO:0008233">
    <property type="term" value="F:peptidase activity"/>
    <property type="evidence" value="ECO:0007669"/>
    <property type="project" value="InterPro"/>
</dbReference>
<evidence type="ECO:0000256" key="8">
    <source>
        <dbReference type="SAM" id="Phobius"/>
    </source>
</evidence>
<dbReference type="PROSITE" id="PS50929">
    <property type="entry name" value="ABC_TM1F"/>
    <property type="match status" value="1"/>
</dbReference>
<dbReference type="SUPFAM" id="SSF90123">
    <property type="entry name" value="ABC transporter transmembrane region"/>
    <property type="match status" value="1"/>
</dbReference>
<accession>A0A2W7RH15</accession>
<evidence type="ECO:0000259" key="9">
    <source>
        <dbReference type="PROSITE" id="PS50893"/>
    </source>
</evidence>
<dbReference type="FunFam" id="3.40.50.300:FF:000218">
    <property type="entry name" value="Multidrug ABC transporter ATP-binding protein"/>
    <property type="match status" value="1"/>
</dbReference>
<feature type="transmembrane region" description="Helical" evidence="8">
    <location>
        <begin position="239"/>
        <end position="257"/>
    </location>
</feature>
<proteinExistence type="predicted"/>
<evidence type="ECO:0000256" key="6">
    <source>
        <dbReference type="ARBA" id="ARBA00022989"/>
    </source>
</evidence>
<dbReference type="Gene3D" id="1.20.1560.10">
    <property type="entry name" value="ABC transporter type 1, transmembrane domain"/>
    <property type="match status" value="1"/>
</dbReference>
<dbReference type="InterPro" id="IPR036640">
    <property type="entry name" value="ABC1_TM_sf"/>
</dbReference>
<dbReference type="InterPro" id="IPR039421">
    <property type="entry name" value="Type_1_exporter"/>
</dbReference>
<dbReference type="SMART" id="SM00382">
    <property type="entry name" value="AAA"/>
    <property type="match status" value="1"/>
</dbReference>
<evidence type="ECO:0000256" key="1">
    <source>
        <dbReference type="ARBA" id="ARBA00004651"/>
    </source>
</evidence>
<dbReference type="InterPro" id="IPR011527">
    <property type="entry name" value="ABC1_TM_dom"/>
</dbReference>
<dbReference type="InterPro" id="IPR003593">
    <property type="entry name" value="AAA+_ATPase"/>
</dbReference>
<feature type="domain" description="Peptidase C39" evidence="11">
    <location>
        <begin position="10"/>
        <end position="131"/>
    </location>
</feature>
<comment type="subcellular location">
    <subcellularLocation>
        <location evidence="1">Cell membrane</location>
        <topology evidence="1">Multi-pass membrane protein</topology>
    </subcellularLocation>
</comment>
<dbReference type="CDD" id="cd18571">
    <property type="entry name" value="ABC_6TM_peptidase_like"/>
    <property type="match status" value="1"/>
</dbReference>
<dbReference type="PROSITE" id="PS50990">
    <property type="entry name" value="PEPTIDASE_C39"/>
    <property type="match status" value="1"/>
</dbReference>
<dbReference type="GO" id="GO:0005886">
    <property type="term" value="C:plasma membrane"/>
    <property type="evidence" value="ECO:0007669"/>
    <property type="project" value="UniProtKB-SubCell"/>
</dbReference>
<keyword evidence="13" id="KW-1185">Reference proteome</keyword>
<reference evidence="12 13" key="1">
    <citation type="submission" date="2018-06" db="EMBL/GenBank/DDBJ databases">
        <title>Genomic Encyclopedia of Archaeal and Bacterial Type Strains, Phase II (KMG-II): from individual species to whole genera.</title>
        <authorList>
            <person name="Goeker M."/>
        </authorList>
    </citation>
    <scope>NUCLEOTIDE SEQUENCE [LARGE SCALE GENOMIC DNA]</scope>
    <source>
        <strain evidence="12 13">DSM 23241</strain>
    </source>
</reference>
<evidence type="ECO:0000256" key="4">
    <source>
        <dbReference type="ARBA" id="ARBA00022801"/>
    </source>
</evidence>
<dbReference type="PROSITE" id="PS50893">
    <property type="entry name" value="ABC_TRANSPORTER_2"/>
    <property type="match status" value="1"/>
</dbReference>
<feature type="transmembrane region" description="Helical" evidence="8">
    <location>
        <begin position="211"/>
        <end position="227"/>
    </location>
</feature>
<keyword evidence="2 8" id="KW-0812">Transmembrane</keyword>
<dbReference type="Gene3D" id="3.40.50.300">
    <property type="entry name" value="P-loop containing nucleotide triphosphate hydrolases"/>
    <property type="match status" value="1"/>
</dbReference>
<dbReference type="InterPro" id="IPR017871">
    <property type="entry name" value="ABC_transporter-like_CS"/>
</dbReference>
<evidence type="ECO:0000256" key="2">
    <source>
        <dbReference type="ARBA" id="ARBA00022692"/>
    </source>
</evidence>
<evidence type="ECO:0000313" key="12">
    <source>
        <dbReference type="EMBL" id="PZX59501.1"/>
    </source>
</evidence>
<dbReference type="PANTHER" id="PTHR43394:SF1">
    <property type="entry name" value="ATP-BINDING CASSETTE SUB-FAMILY B MEMBER 10, MITOCHONDRIAL"/>
    <property type="match status" value="1"/>
</dbReference>
<keyword evidence="5 12" id="KW-0067">ATP-binding</keyword>
<evidence type="ECO:0000259" key="11">
    <source>
        <dbReference type="PROSITE" id="PS50990"/>
    </source>
</evidence>
<keyword evidence="4" id="KW-0378">Hydrolase</keyword>
<keyword evidence="3" id="KW-0547">Nucleotide-binding</keyword>
<dbReference type="InterPro" id="IPR027417">
    <property type="entry name" value="P-loop_NTPase"/>
</dbReference>